<accession>A0A8H4REE2</accession>
<dbReference type="Proteomes" id="UP000566819">
    <property type="component" value="Unassembled WGS sequence"/>
</dbReference>
<dbReference type="AlphaFoldDB" id="A0A8H4REE2"/>
<evidence type="ECO:0000313" key="4">
    <source>
        <dbReference type="Proteomes" id="UP000566819"/>
    </source>
</evidence>
<proteinExistence type="predicted"/>
<evidence type="ECO:0000259" key="2">
    <source>
        <dbReference type="Pfam" id="PF00149"/>
    </source>
</evidence>
<reference evidence="3 4" key="1">
    <citation type="submission" date="2020-03" db="EMBL/GenBank/DDBJ databases">
        <title>Draft Genome Sequence of Cudoniella acicularis.</title>
        <authorList>
            <person name="Buettner E."/>
            <person name="Kellner H."/>
        </authorList>
    </citation>
    <scope>NUCLEOTIDE SEQUENCE [LARGE SCALE GENOMIC DNA]</scope>
    <source>
        <strain evidence="3 4">DSM 108380</strain>
    </source>
</reference>
<name>A0A8H4REE2_9HELO</name>
<evidence type="ECO:0000256" key="1">
    <source>
        <dbReference type="SAM" id="SignalP"/>
    </source>
</evidence>
<dbReference type="OrthoDB" id="550558at2759"/>
<protein>
    <recommendedName>
        <fullName evidence="2">Calcineurin-like phosphoesterase domain-containing protein</fullName>
    </recommendedName>
</protein>
<dbReference type="Pfam" id="PF00149">
    <property type="entry name" value="Metallophos"/>
    <property type="match status" value="1"/>
</dbReference>
<keyword evidence="1" id="KW-0732">Signal</keyword>
<sequence>MKFTTLLATTSTVSAAPIAAPNPAAIAKPLAISSTQARNVYTEAERRQTVPGKEVRATSHGRDSVKFTLYLHLEAPKSYDVFKVVPSAPYLALIGDIDCVKDSEFCEFTTKLSKFKIVFLVLKNHDSYHSNWTSTKENILDFEKENREKNTAGNLGSFIFLDQTRFDLSDEITILGCTLFSSILPPQVEMAGFGLKDFYHTEDWTVERHSQAHKADLERLNTQVKSISEPEPHRKIIIFTHHSPTVSSLATDPVNANSQVSSRFSSDLSEICWTSLNVRVWAYGHTHFNCDFLDPGNGKRAVTNQSGYYFKQSEGFDETKTIEI</sequence>
<comment type="caution">
    <text evidence="3">The sequence shown here is derived from an EMBL/GenBank/DDBJ whole genome shotgun (WGS) entry which is preliminary data.</text>
</comment>
<feature type="domain" description="Calcineurin-like phosphoesterase" evidence="2">
    <location>
        <begin position="80"/>
        <end position="287"/>
    </location>
</feature>
<feature type="signal peptide" evidence="1">
    <location>
        <begin position="1"/>
        <end position="15"/>
    </location>
</feature>
<dbReference type="GO" id="GO:0016787">
    <property type="term" value="F:hydrolase activity"/>
    <property type="evidence" value="ECO:0007669"/>
    <property type="project" value="InterPro"/>
</dbReference>
<organism evidence="3 4">
    <name type="scientific">Cudoniella acicularis</name>
    <dbReference type="NCBI Taxonomy" id="354080"/>
    <lineage>
        <taxon>Eukaryota</taxon>
        <taxon>Fungi</taxon>
        <taxon>Dikarya</taxon>
        <taxon>Ascomycota</taxon>
        <taxon>Pezizomycotina</taxon>
        <taxon>Leotiomycetes</taxon>
        <taxon>Helotiales</taxon>
        <taxon>Tricladiaceae</taxon>
        <taxon>Cudoniella</taxon>
    </lineage>
</organism>
<dbReference type="Gene3D" id="3.60.21.10">
    <property type="match status" value="1"/>
</dbReference>
<keyword evidence="4" id="KW-1185">Reference proteome</keyword>
<dbReference type="PANTHER" id="PTHR37844">
    <property type="entry name" value="SER/THR PROTEIN PHOSPHATASE SUPERFAMILY (AFU_ORTHOLOGUE AFUA_1G14840)"/>
    <property type="match status" value="1"/>
</dbReference>
<evidence type="ECO:0000313" key="3">
    <source>
        <dbReference type="EMBL" id="KAF4627751.1"/>
    </source>
</evidence>
<gene>
    <name evidence="3" type="ORF">G7Y89_g10402</name>
</gene>
<dbReference type="SUPFAM" id="SSF56300">
    <property type="entry name" value="Metallo-dependent phosphatases"/>
    <property type="match status" value="1"/>
</dbReference>
<feature type="chain" id="PRO_5034816984" description="Calcineurin-like phosphoesterase domain-containing protein" evidence="1">
    <location>
        <begin position="16"/>
        <end position="324"/>
    </location>
</feature>
<dbReference type="InterPro" id="IPR029052">
    <property type="entry name" value="Metallo-depent_PP-like"/>
</dbReference>
<dbReference type="PANTHER" id="PTHR37844:SF2">
    <property type="entry name" value="SER_THR PROTEIN PHOSPHATASE SUPERFAMILY (AFU_ORTHOLOGUE AFUA_1G14840)"/>
    <property type="match status" value="1"/>
</dbReference>
<dbReference type="EMBL" id="JAAMPI010000916">
    <property type="protein sequence ID" value="KAF4627751.1"/>
    <property type="molecule type" value="Genomic_DNA"/>
</dbReference>
<dbReference type="InterPro" id="IPR004843">
    <property type="entry name" value="Calcineurin-like_PHP"/>
</dbReference>